<evidence type="ECO:0000256" key="13">
    <source>
        <dbReference type="ARBA" id="ARBA00023306"/>
    </source>
</evidence>
<keyword evidence="10 17" id="KW-0808">Transferase</keyword>
<evidence type="ECO:0000256" key="17">
    <source>
        <dbReference type="RuleBase" id="RU000441"/>
    </source>
</evidence>
<evidence type="ECO:0000256" key="2">
    <source>
        <dbReference type="ARBA" id="ARBA00004584"/>
    </source>
</evidence>
<dbReference type="InterPro" id="IPR019810">
    <property type="entry name" value="Citrate_synthase_AS"/>
</dbReference>
<evidence type="ECO:0000259" key="19">
    <source>
        <dbReference type="Pfam" id="PF08234"/>
    </source>
</evidence>
<dbReference type="PANTHER" id="PTHR11739">
    <property type="entry name" value="CITRATE SYNTHASE"/>
    <property type="match status" value="1"/>
</dbReference>
<sequence>MDITEELPKLKSMLTQAMGKMEKWTGEEKQNIIREHFAEEERMENTHRELEEKSSRLKALRQELTLLTQTVDGRLHEKELVSQELDQTHLSVNKERDRLSGQEKVMEDKLQELNRAVDLFRDRLGLTFKKTSGNRLQMVFTNIDHKDPSSPFYFFVQVEDGKYHISEAGDVLHLFQTSLSQCHTPLTFRYKVRLVLIAPSQHPKVKSLLAAVGVRQASTSTNLKEVLAKQIPEKQKEVAEFRKKKGNAKVGEVTVDMMYGGMRGIRGLVTETSVLDPDEGIRFRGYSIPECQKLLPKAQGGEEPLPEGLFWLLVTSEVPTQEQVKALTQEWNNRAALPNHVITMLNNFPSNLHPMSQFSAAITALNSESKFAKAYAQGVPKAKYWEFVYEDSMDLIAKLPTVAAIIYRNLYREGATPCPIDNAKDWSWNFSSMLGYDDPAFIELMRLYLTIHSDHEGGNVSAHTCHLVGSALSDPYLAFAAGMNGLAGPLHGLANQEVLVWVTKLQEQLGGEVSDEKLRDFIWNTLKSGQVVPGYGHAVLRKTDPRYTCQREFALKHLPNDPMFKLVSQIYKVVPDILIEQGKAKNPWPNVDAHSGVLLQYYKMTEMNYYTVLFGVSRALGCLASLIWDRAFGLPIERPKSFDTKHLRKLVGDL</sequence>
<comment type="caution">
    <text evidence="20">The sequence shown here is derived from an EMBL/GenBank/DDBJ whole genome shotgun (WGS) entry which is preliminary data.</text>
</comment>
<evidence type="ECO:0000256" key="4">
    <source>
        <dbReference type="ARBA" id="ARBA00006379"/>
    </source>
</evidence>
<dbReference type="InterPro" id="IPR016142">
    <property type="entry name" value="Citrate_synth-like_lrg_a-sub"/>
</dbReference>
<dbReference type="GO" id="GO:0005759">
    <property type="term" value="C:mitochondrial matrix"/>
    <property type="evidence" value="ECO:0007669"/>
    <property type="project" value="UniProtKB-SubCell"/>
</dbReference>
<keyword evidence="11" id="KW-0498">Mitosis</keyword>
<dbReference type="Gene3D" id="1.10.580.10">
    <property type="entry name" value="Citrate Synthase, domain 1"/>
    <property type="match status" value="1"/>
</dbReference>
<dbReference type="NCBIfam" id="TIGR01793">
    <property type="entry name" value="cit_synth_euk"/>
    <property type="match status" value="1"/>
</dbReference>
<comment type="subcellular location">
    <subcellularLocation>
        <location evidence="2">Chromosome</location>
        <location evidence="2">Centromere</location>
    </subcellularLocation>
    <subcellularLocation>
        <location evidence="1">Mitochondrion matrix</location>
    </subcellularLocation>
</comment>
<name>A0ABD0LP08_9CAEN</name>
<evidence type="ECO:0000256" key="9">
    <source>
        <dbReference type="ARBA" id="ARBA00022618"/>
    </source>
</evidence>
<dbReference type="Gene3D" id="6.10.250.1950">
    <property type="match status" value="1"/>
</dbReference>
<evidence type="ECO:0000256" key="11">
    <source>
        <dbReference type="ARBA" id="ARBA00022776"/>
    </source>
</evidence>
<evidence type="ECO:0000313" key="21">
    <source>
        <dbReference type="Proteomes" id="UP001519460"/>
    </source>
</evidence>
<comment type="similarity">
    <text evidence="5 17">Belongs to the citrate synthase family.</text>
</comment>
<dbReference type="InterPro" id="IPR016143">
    <property type="entry name" value="Citrate_synth-like_sm_a-sub"/>
</dbReference>
<dbReference type="PANTHER" id="PTHR11739:SF8">
    <property type="entry name" value="CITRATE SYNTHASE, MITOCHONDRIAL"/>
    <property type="match status" value="1"/>
</dbReference>
<dbReference type="GO" id="GO:0051301">
    <property type="term" value="P:cell division"/>
    <property type="evidence" value="ECO:0007669"/>
    <property type="project" value="UniProtKB-KW"/>
</dbReference>
<accession>A0ABD0LP08</accession>
<evidence type="ECO:0000256" key="5">
    <source>
        <dbReference type="ARBA" id="ARBA00010566"/>
    </source>
</evidence>
<keyword evidence="13" id="KW-0131">Cell cycle</keyword>
<evidence type="ECO:0000256" key="14">
    <source>
        <dbReference type="ARBA" id="ARBA00023328"/>
    </source>
</evidence>
<comment type="pathway">
    <text evidence="3">Carbohydrate metabolism; tricarboxylic acid cycle; isocitrate from oxaloacetate: step 1/2.</text>
</comment>
<keyword evidence="14" id="KW-0137">Centromere</keyword>
<evidence type="ECO:0000256" key="10">
    <source>
        <dbReference type="ARBA" id="ARBA00022679"/>
    </source>
</evidence>
<dbReference type="FunFam" id="1.10.580.10:FF:000001">
    <property type="entry name" value="Citrate synthase"/>
    <property type="match status" value="1"/>
</dbReference>
<dbReference type="NCBIfam" id="NF007128">
    <property type="entry name" value="PRK09569.1"/>
    <property type="match status" value="1"/>
</dbReference>
<dbReference type="SUPFAM" id="SSF48256">
    <property type="entry name" value="Citrate synthase"/>
    <property type="match status" value="1"/>
</dbReference>
<evidence type="ECO:0000256" key="16">
    <source>
        <dbReference type="PIRSR" id="PIRSR610109-1"/>
    </source>
</evidence>
<dbReference type="Pfam" id="PF00285">
    <property type="entry name" value="Citrate_synt"/>
    <property type="match status" value="1"/>
</dbReference>
<dbReference type="Proteomes" id="UP001519460">
    <property type="component" value="Unassembled WGS sequence"/>
</dbReference>
<feature type="active site" evidence="16">
    <location>
        <position position="592"/>
    </location>
</feature>
<feature type="domain" description="Chromosome segregation protein Spc25 C-terminal" evidence="19">
    <location>
        <begin position="132"/>
        <end position="167"/>
    </location>
</feature>
<keyword evidence="12 18" id="KW-0175">Coiled coil</keyword>
<feature type="active site" evidence="16">
    <location>
        <position position="537"/>
    </location>
</feature>
<evidence type="ECO:0000256" key="8">
    <source>
        <dbReference type="ARBA" id="ARBA00022532"/>
    </source>
</evidence>
<dbReference type="GO" id="GO:0000775">
    <property type="term" value="C:chromosome, centromeric region"/>
    <property type="evidence" value="ECO:0007669"/>
    <property type="project" value="UniProtKB-SubCell"/>
</dbReference>
<dbReference type="EMBL" id="JACVVK020000035">
    <property type="protein sequence ID" value="KAK7500733.1"/>
    <property type="molecule type" value="Genomic_DNA"/>
</dbReference>
<dbReference type="GO" id="GO:0006099">
    <property type="term" value="P:tricarboxylic acid cycle"/>
    <property type="evidence" value="ECO:0007669"/>
    <property type="project" value="UniProtKB-KW"/>
</dbReference>
<keyword evidence="8" id="KW-0816">Tricarboxylic acid cycle</keyword>
<comment type="catalytic activity">
    <reaction evidence="15">
        <text>oxaloacetate + acetyl-CoA + H2O = citrate + CoA + H(+)</text>
        <dbReference type="Rhea" id="RHEA:16845"/>
        <dbReference type="ChEBI" id="CHEBI:15377"/>
        <dbReference type="ChEBI" id="CHEBI:15378"/>
        <dbReference type="ChEBI" id="CHEBI:16452"/>
        <dbReference type="ChEBI" id="CHEBI:16947"/>
        <dbReference type="ChEBI" id="CHEBI:57287"/>
        <dbReference type="ChEBI" id="CHEBI:57288"/>
        <dbReference type="EC" id="2.3.3.1"/>
    </reaction>
</comment>
<feature type="coiled-coil region" evidence="18">
    <location>
        <begin position="33"/>
        <end position="70"/>
    </location>
</feature>
<dbReference type="PROSITE" id="PS00480">
    <property type="entry name" value="CITRATE_SYNTHASE"/>
    <property type="match status" value="1"/>
</dbReference>
<proteinExistence type="inferred from homology"/>
<organism evidence="20 21">
    <name type="scientific">Batillaria attramentaria</name>
    <dbReference type="NCBI Taxonomy" id="370345"/>
    <lineage>
        <taxon>Eukaryota</taxon>
        <taxon>Metazoa</taxon>
        <taxon>Spiralia</taxon>
        <taxon>Lophotrochozoa</taxon>
        <taxon>Mollusca</taxon>
        <taxon>Gastropoda</taxon>
        <taxon>Caenogastropoda</taxon>
        <taxon>Sorbeoconcha</taxon>
        <taxon>Cerithioidea</taxon>
        <taxon>Batillariidae</taxon>
        <taxon>Batillaria</taxon>
    </lineage>
</organism>
<dbReference type="CDD" id="cd06105">
    <property type="entry name" value="ScCit1-2_like"/>
    <property type="match status" value="1"/>
</dbReference>
<evidence type="ECO:0000256" key="18">
    <source>
        <dbReference type="SAM" id="Coils"/>
    </source>
</evidence>
<dbReference type="InterPro" id="IPR002020">
    <property type="entry name" value="Citrate_synthase"/>
</dbReference>
<feature type="active site" evidence="16">
    <location>
        <position position="491"/>
    </location>
</feature>
<evidence type="ECO:0000313" key="20">
    <source>
        <dbReference type="EMBL" id="KAK7500733.1"/>
    </source>
</evidence>
<reference evidence="20 21" key="1">
    <citation type="journal article" date="2023" name="Sci. Data">
        <title>Genome assembly of the Korean intertidal mud-creeper Batillaria attramentaria.</title>
        <authorList>
            <person name="Patra A.K."/>
            <person name="Ho P.T."/>
            <person name="Jun S."/>
            <person name="Lee S.J."/>
            <person name="Kim Y."/>
            <person name="Won Y.J."/>
        </authorList>
    </citation>
    <scope>NUCLEOTIDE SEQUENCE [LARGE SCALE GENOMIC DNA]</scope>
    <source>
        <strain evidence="20">Wonlab-2016</strain>
    </source>
</reference>
<keyword evidence="9" id="KW-0132">Cell division</keyword>
<evidence type="ECO:0000256" key="6">
    <source>
        <dbReference type="ARBA" id="ARBA00011738"/>
    </source>
</evidence>
<comment type="similarity">
    <text evidence="4">Belongs to the SPC25 family.</text>
</comment>
<dbReference type="InterPro" id="IPR013255">
    <property type="entry name" value="Spc25_C"/>
</dbReference>
<comment type="subunit">
    <text evidence="6">Homodimer.</text>
</comment>
<dbReference type="Gene3D" id="1.10.230.10">
    <property type="entry name" value="Cytochrome P450-Terp, domain 2"/>
    <property type="match status" value="1"/>
</dbReference>
<dbReference type="Pfam" id="PF08234">
    <property type="entry name" value="Spindle_Spc25"/>
    <property type="match status" value="1"/>
</dbReference>
<dbReference type="InterPro" id="IPR036969">
    <property type="entry name" value="Citrate_synthase_sf"/>
</dbReference>
<dbReference type="AlphaFoldDB" id="A0ABD0LP08"/>
<keyword evidence="21" id="KW-1185">Reference proteome</keyword>
<protein>
    <recommendedName>
        <fullName evidence="17">Citrate synthase</fullName>
    </recommendedName>
</protein>
<dbReference type="PRINTS" id="PR00143">
    <property type="entry name" value="CITRTSNTHASE"/>
</dbReference>
<dbReference type="FunFam" id="1.10.230.10:FF:000001">
    <property type="entry name" value="Citrate synthase"/>
    <property type="match status" value="1"/>
</dbReference>
<evidence type="ECO:0000256" key="15">
    <source>
        <dbReference type="ARBA" id="ARBA00052478"/>
    </source>
</evidence>
<dbReference type="CDD" id="cd23784">
    <property type="entry name" value="RWD_Spc25"/>
    <property type="match status" value="1"/>
</dbReference>
<evidence type="ECO:0000256" key="3">
    <source>
        <dbReference type="ARBA" id="ARBA00004751"/>
    </source>
</evidence>
<gene>
    <name evidence="20" type="ORF">BaRGS_00007977</name>
</gene>
<keyword evidence="7" id="KW-0158">Chromosome</keyword>
<evidence type="ECO:0000256" key="1">
    <source>
        <dbReference type="ARBA" id="ARBA00004305"/>
    </source>
</evidence>
<dbReference type="InterPro" id="IPR010109">
    <property type="entry name" value="Citrate_synthase_euk"/>
</dbReference>
<evidence type="ECO:0000256" key="12">
    <source>
        <dbReference type="ARBA" id="ARBA00023054"/>
    </source>
</evidence>
<dbReference type="GO" id="GO:0036440">
    <property type="term" value="F:citrate synthase activity"/>
    <property type="evidence" value="ECO:0007669"/>
    <property type="project" value="UniProtKB-EC"/>
</dbReference>
<feature type="coiled-coil region" evidence="18">
    <location>
        <begin position="96"/>
        <end position="123"/>
    </location>
</feature>
<evidence type="ECO:0000256" key="7">
    <source>
        <dbReference type="ARBA" id="ARBA00022454"/>
    </source>
</evidence>